<dbReference type="PROSITE" id="PS50097">
    <property type="entry name" value="BTB"/>
    <property type="match status" value="1"/>
</dbReference>
<dbReference type="Pfam" id="PF00651">
    <property type="entry name" value="BTB"/>
    <property type="match status" value="1"/>
</dbReference>
<organism evidence="2 3">
    <name type="scientific">Aedes albopictus</name>
    <name type="common">Asian tiger mosquito</name>
    <name type="synonym">Stegomyia albopicta</name>
    <dbReference type="NCBI Taxonomy" id="7160"/>
    <lineage>
        <taxon>Eukaryota</taxon>
        <taxon>Metazoa</taxon>
        <taxon>Ecdysozoa</taxon>
        <taxon>Arthropoda</taxon>
        <taxon>Hexapoda</taxon>
        <taxon>Insecta</taxon>
        <taxon>Pterygota</taxon>
        <taxon>Neoptera</taxon>
        <taxon>Endopterygota</taxon>
        <taxon>Diptera</taxon>
        <taxon>Nematocera</taxon>
        <taxon>Culicoidea</taxon>
        <taxon>Culicidae</taxon>
        <taxon>Culicinae</taxon>
        <taxon>Aedini</taxon>
        <taxon>Aedes</taxon>
        <taxon>Stegomyia</taxon>
    </lineage>
</organism>
<dbReference type="GeneID" id="109410347"/>
<dbReference type="SUPFAM" id="SSF54695">
    <property type="entry name" value="POZ domain"/>
    <property type="match status" value="1"/>
</dbReference>
<dbReference type="Gene3D" id="3.30.710.10">
    <property type="entry name" value="Potassium Channel Kv1.1, Chain A"/>
    <property type="match status" value="1"/>
</dbReference>
<evidence type="ECO:0000259" key="1">
    <source>
        <dbReference type="PROSITE" id="PS50097"/>
    </source>
</evidence>
<sequence length="199" mass="22517">MFCELKAIESNKNGKTSSMSKVKLTAADVYLNKLSLLEDQKFTDVILSCGKNEFKAHKAILVAHSTVFRAMFNSDMKERSANRVEIDDLDYEVVEQMLHFIYTDRTPKVNLMADRLLGAADKYDLVGLKMICEQALCEQLSVDNALQMLALANRYNADHLNSNAKEFVANNIRSVMLRDDWHDKIANFSQTASVLKDGK</sequence>
<dbReference type="Gene3D" id="6.10.250.3030">
    <property type="match status" value="1"/>
</dbReference>
<dbReference type="CDD" id="cd14733">
    <property type="entry name" value="BACK"/>
    <property type="match status" value="1"/>
</dbReference>
<reference evidence="3" key="1">
    <citation type="journal article" date="2015" name="Proc. Natl. Acad. Sci. U.S.A.">
        <title>Genome sequence of the Asian Tiger mosquito, Aedes albopictus, reveals insights into its biology, genetics, and evolution.</title>
        <authorList>
            <person name="Chen X.G."/>
            <person name="Jiang X."/>
            <person name="Gu J."/>
            <person name="Xu M."/>
            <person name="Wu Y."/>
            <person name="Deng Y."/>
            <person name="Zhang C."/>
            <person name="Bonizzoni M."/>
            <person name="Dermauw W."/>
            <person name="Vontas J."/>
            <person name="Armbruster P."/>
            <person name="Huang X."/>
            <person name="Yang Y."/>
            <person name="Zhang H."/>
            <person name="He W."/>
            <person name="Peng H."/>
            <person name="Liu Y."/>
            <person name="Wu K."/>
            <person name="Chen J."/>
            <person name="Lirakis M."/>
            <person name="Topalis P."/>
            <person name="Van Leeuwen T."/>
            <person name="Hall A.B."/>
            <person name="Jiang X."/>
            <person name="Thorpe C."/>
            <person name="Mueller R.L."/>
            <person name="Sun C."/>
            <person name="Waterhouse R.M."/>
            <person name="Yan G."/>
            <person name="Tu Z.J."/>
            <person name="Fang X."/>
            <person name="James A.A."/>
        </authorList>
    </citation>
    <scope>NUCLEOTIDE SEQUENCE [LARGE SCALE GENOMIC DNA]</scope>
    <source>
        <strain evidence="3">Foshan</strain>
    </source>
</reference>
<evidence type="ECO:0000313" key="2">
    <source>
        <dbReference type="EnsemblMetazoa" id="AALFPA23_020173.P29720"/>
    </source>
</evidence>
<protein>
    <recommendedName>
        <fullName evidence="1">BTB domain-containing protein</fullName>
    </recommendedName>
</protein>
<reference evidence="2" key="2">
    <citation type="submission" date="2025-05" db="UniProtKB">
        <authorList>
            <consortium name="EnsemblMetazoa"/>
        </authorList>
    </citation>
    <scope>IDENTIFICATION</scope>
    <source>
        <strain evidence="2">Foshan</strain>
    </source>
</reference>
<feature type="domain" description="BTB" evidence="1">
    <location>
        <begin position="43"/>
        <end position="110"/>
    </location>
</feature>
<accession>A0ABM1ZNE1</accession>
<evidence type="ECO:0000313" key="3">
    <source>
        <dbReference type="Proteomes" id="UP000069940"/>
    </source>
</evidence>
<proteinExistence type="predicted"/>
<keyword evidence="3" id="KW-1185">Reference proteome</keyword>
<dbReference type="EnsemblMetazoa" id="AALFPA23_020173.R29720">
    <property type="protein sequence ID" value="AALFPA23_020173.P29720"/>
    <property type="gene ID" value="AALFPA23_020173"/>
</dbReference>
<dbReference type="RefSeq" id="XP_029725282.2">
    <property type="nucleotide sequence ID" value="XM_029869422.2"/>
</dbReference>
<dbReference type="Proteomes" id="UP000069940">
    <property type="component" value="Unassembled WGS sequence"/>
</dbReference>
<dbReference type="InterPro" id="IPR000210">
    <property type="entry name" value="BTB/POZ_dom"/>
</dbReference>
<dbReference type="PANTHER" id="PTHR24413">
    <property type="entry name" value="SPECKLE-TYPE POZ PROTEIN"/>
    <property type="match status" value="1"/>
</dbReference>
<dbReference type="InterPro" id="IPR011333">
    <property type="entry name" value="SKP1/BTB/POZ_sf"/>
</dbReference>
<dbReference type="SMART" id="SM00225">
    <property type="entry name" value="BTB"/>
    <property type="match status" value="1"/>
</dbReference>
<name>A0ABM1ZNE1_AEDAL</name>